<gene>
    <name evidence="1" type="ORF">KI387_028453</name>
</gene>
<sequence>KLGYSYLQSEITRRQTRGIVKEVKAGLAQQRKVKDGCLESAHFCTSIIRIATPHISPLLCKYVIFQSQQNCA</sequence>
<evidence type="ECO:0000313" key="1">
    <source>
        <dbReference type="EMBL" id="KAH9296771.1"/>
    </source>
</evidence>
<feature type="non-terminal residue" evidence="1">
    <location>
        <position position="72"/>
    </location>
</feature>
<dbReference type="EMBL" id="JAHRHJ020000010">
    <property type="protein sequence ID" value="KAH9296771.1"/>
    <property type="molecule type" value="Genomic_DNA"/>
</dbReference>
<evidence type="ECO:0000313" key="2">
    <source>
        <dbReference type="Proteomes" id="UP000824469"/>
    </source>
</evidence>
<protein>
    <submittedName>
        <fullName evidence="1">Uncharacterized protein</fullName>
    </submittedName>
</protein>
<keyword evidence="2" id="KW-1185">Reference proteome</keyword>
<dbReference type="AlphaFoldDB" id="A0AA38FCZ3"/>
<name>A0AA38FCZ3_TAXCH</name>
<accession>A0AA38FCZ3</accession>
<proteinExistence type="predicted"/>
<organism evidence="1 2">
    <name type="scientific">Taxus chinensis</name>
    <name type="common">Chinese yew</name>
    <name type="synonym">Taxus wallichiana var. chinensis</name>
    <dbReference type="NCBI Taxonomy" id="29808"/>
    <lineage>
        <taxon>Eukaryota</taxon>
        <taxon>Viridiplantae</taxon>
        <taxon>Streptophyta</taxon>
        <taxon>Embryophyta</taxon>
        <taxon>Tracheophyta</taxon>
        <taxon>Spermatophyta</taxon>
        <taxon>Pinopsida</taxon>
        <taxon>Pinidae</taxon>
        <taxon>Conifers II</taxon>
        <taxon>Cupressales</taxon>
        <taxon>Taxaceae</taxon>
        <taxon>Taxus</taxon>
    </lineage>
</organism>
<dbReference type="Proteomes" id="UP000824469">
    <property type="component" value="Unassembled WGS sequence"/>
</dbReference>
<reference evidence="1 2" key="1">
    <citation type="journal article" date="2021" name="Nat. Plants">
        <title>The Taxus genome provides insights into paclitaxel biosynthesis.</title>
        <authorList>
            <person name="Xiong X."/>
            <person name="Gou J."/>
            <person name="Liao Q."/>
            <person name="Li Y."/>
            <person name="Zhou Q."/>
            <person name="Bi G."/>
            <person name="Li C."/>
            <person name="Du R."/>
            <person name="Wang X."/>
            <person name="Sun T."/>
            <person name="Guo L."/>
            <person name="Liang H."/>
            <person name="Lu P."/>
            <person name="Wu Y."/>
            <person name="Zhang Z."/>
            <person name="Ro D.K."/>
            <person name="Shang Y."/>
            <person name="Huang S."/>
            <person name="Yan J."/>
        </authorList>
    </citation>
    <scope>NUCLEOTIDE SEQUENCE [LARGE SCALE GENOMIC DNA]</scope>
    <source>
        <strain evidence="1">Ta-2019</strain>
    </source>
</reference>
<comment type="caution">
    <text evidence="1">The sequence shown here is derived from an EMBL/GenBank/DDBJ whole genome shotgun (WGS) entry which is preliminary data.</text>
</comment>
<feature type="non-terminal residue" evidence="1">
    <location>
        <position position="1"/>
    </location>
</feature>